<keyword evidence="1" id="KW-0732">Signal</keyword>
<dbReference type="Pfam" id="PF00395">
    <property type="entry name" value="SLH"/>
    <property type="match status" value="1"/>
</dbReference>
<evidence type="ECO:0000313" key="4">
    <source>
        <dbReference type="Proteomes" id="UP000659344"/>
    </source>
</evidence>
<evidence type="ECO:0000259" key="2">
    <source>
        <dbReference type="PROSITE" id="PS51272"/>
    </source>
</evidence>
<proteinExistence type="predicted"/>
<feature type="domain" description="SLH" evidence="2">
    <location>
        <begin position="39"/>
        <end position="102"/>
    </location>
</feature>
<comment type="caution">
    <text evidence="3">The sequence shown here is derived from an EMBL/GenBank/DDBJ whole genome shotgun (WGS) entry which is preliminary data.</text>
</comment>
<evidence type="ECO:0000256" key="1">
    <source>
        <dbReference type="SAM" id="SignalP"/>
    </source>
</evidence>
<dbReference type="EMBL" id="BMFT01000001">
    <property type="protein sequence ID" value="GGH11283.1"/>
    <property type="molecule type" value="Genomic_DNA"/>
</dbReference>
<name>A0ABQ1Y3Z4_9BACL</name>
<gene>
    <name evidence="3" type="ORF">GCM10008013_03000</name>
</gene>
<feature type="signal peptide" evidence="1">
    <location>
        <begin position="1"/>
        <end position="26"/>
    </location>
</feature>
<keyword evidence="4" id="KW-1185">Reference proteome</keyword>
<dbReference type="Proteomes" id="UP000659344">
    <property type="component" value="Unassembled WGS sequence"/>
</dbReference>
<feature type="chain" id="PRO_5045834530" description="SLH domain-containing protein" evidence="1">
    <location>
        <begin position="27"/>
        <end position="562"/>
    </location>
</feature>
<dbReference type="PROSITE" id="PS51272">
    <property type="entry name" value="SLH"/>
    <property type="match status" value="2"/>
</dbReference>
<dbReference type="InterPro" id="IPR001119">
    <property type="entry name" value="SLH_dom"/>
</dbReference>
<evidence type="ECO:0000313" key="3">
    <source>
        <dbReference type="EMBL" id="GGH11283.1"/>
    </source>
</evidence>
<organism evidence="3 4">
    <name type="scientific">Paenibacillus segetis</name>
    <dbReference type="NCBI Taxonomy" id="1325360"/>
    <lineage>
        <taxon>Bacteria</taxon>
        <taxon>Bacillati</taxon>
        <taxon>Bacillota</taxon>
        <taxon>Bacilli</taxon>
        <taxon>Bacillales</taxon>
        <taxon>Paenibacillaceae</taxon>
        <taxon>Paenibacillus</taxon>
    </lineage>
</organism>
<feature type="domain" description="SLH" evidence="2">
    <location>
        <begin position="257"/>
        <end position="323"/>
    </location>
</feature>
<protein>
    <recommendedName>
        <fullName evidence="2">SLH domain-containing protein</fullName>
    </recommendedName>
</protein>
<sequence>MRKYKIVFVCFLLSTFLFTSIDYAKAEGGSSPTTDSSTVQLKIPTDIIGSQAEEYIKRALTAGYVKAYDDKTFKPDAKVTREEFLAMMVDALDIPTEQPNGTETSFTPILNAAVKGNLYQDDYRLKWSDPITLSDAALTLERATHQASYARIVKSSTTQSTSTTSLKNSYPEYAEDLQILQSFKDLNVKLDDYDNPKVLIQAITEWYSRKQDEFMDENSKQGKNYCIPTMGEANCVNPTDQKIYPVMERYKSFLQRLAKFSTDLSKTYDGFEPKQRVYESVRRGLIQGSGQGKLALDSSITRAQAVVYIERALSYNKGNDLPVDKYALELAEVYWHQTNIFTKWSNYLGIENSSKFDTSKLPYESKYYKGAITGLYIIDLDDPKDPFWDKLQYPLKDLYRDTWAGNRAFPLTKSKDAYLIVYTQTKNQFKSKVDLQLIISGVGEGHLNDGGMTKERQEQMSRVAKGSFEVQQNVVRKINNLKPGMPYKDYEGMPAEYTNIKIVPKKNIKVEDSVTIYLTTGVVGDTNTNQRVMNIRPDHIKNLPPESVLSNPRGFYLLDQLN</sequence>
<accession>A0ABQ1Y3Z4</accession>
<reference evidence="4" key="1">
    <citation type="journal article" date="2019" name="Int. J. Syst. Evol. Microbiol.">
        <title>The Global Catalogue of Microorganisms (GCM) 10K type strain sequencing project: providing services to taxonomists for standard genome sequencing and annotation.</title>
        <authorList>
            <consortium name="The Broad Institute Genomics Platform"/>
            <consortium name="The Broad Institute Genome Sequencing Center for Infectious Disease"/>
            <person name="Wu L."/>
            <person name="Ma J."/>
        </authorList>
    </citation>
    <scope>NUCLEOTIDE SEQUENCE [LARGE SCALE GENOMIC DNA]</scope>
    <source>
        <strain evidence="4">CGMCC 1.12769</strain>
    </source>
</reference>